<keyword evidence="2" id="KW-0732">Signal</keyword>
<organism evidence="3 4">
    <name type="scientific">Croceicoccus ponticola</name>
    <dbReference type="NCBI Taxonomy" id="2217664"/>
    <lineage>
        <taxon>Bacteria</taxon>
        <taxon>Pseudomonadati</taxon>
        <taxon>Pseudomonadota</taxon>
        <taxon>Alphaproteobacteria</taxon>
        <taxon>Sphingomonadales</taxon>
        <taxon>Erythrobacteraceae</taxon>
        <taxon>Croceicoccus</taxon>
    </lineage>
</organism>
<name>A0A437GXM0_9SPHN</name>
<protein>
    <recommendedName>
        <fullName evidence="5">Lipocalin-like domain-containing protein</fullName>
    </recommendedName>
</protein>
<proteinExistence type="predicted"/>
<dbReference type="PROSITE" id="PS51257">
    <property type="entry name" value="PROKAR_LIPOPROTEIN"/>
    <property type="match status" value="1"/>
</dbReference>
<evidence type="ECO:0000313" key="3">
    <source>
        <dbReference type="EMBL" id="RVQ67134.1"/>
    </source>
</evidence>
<sequence>MKKTFLMVGVLALGLGACGDSGTPAQRSGDTADTGAPIPVEPDGGIGDGATPLPEPGGTTPVGDDKGMDEMEPTIPSALRGRWGMNANDCDASRSDAKGLLTIGDQTLKFYESVGTLTKTAERDATRLRGTFAFTGEGQTWQRDVVLDAQDGNTVLIRREYGDGAAPGPFRYERCAS</sequence>
<dbReference type="AlphaFoldDB" id="A0A437GXM0"/>
<feature type="region of interest" description="Disordered" evidence="1">
    <location>
        <begin position="18"/>
        <end position="72"/>
    </location>
</feature>
<feature type="signal peptide" evidence="2">
    <location>
        <begin position="1"/>
        <end position="19"/>
    </location>
</feature>
<dbReference type="EMBL" id="RXOL01000003">
    <property type="protein sequence ID" value="RVQ67134.1"/>
    <property type="molecule type" value="Genomic_DNA"/>
</dbReference>
<evidence type="ECO:0000313" key="4">
    <source>
        <dbReference type="Proteomes" id="UP000283003"/>
    </source>
</evidence>
<evidence type="ECO:0008006" key="5">
    <source>
        <dbReference type="Google" id="ProtNLM"/>
    </source>
</evidence>
<reference evidence="3 4" key="1">
    <citation type="submission" date="2018-12" db="EMBL/GenBank/DDBJ databases">
        <title>Croceicoccus ponticola sp. nov., a lipolytic bacterium isolated from seawater.</title>
        <authorList>
            <person name="Yoon J.-H."/>
        </authorList>
    </citation>
    <scope>NUCLEOTIDE SEQUENCE [LARGE SCALE GENOMIC DNA]</scope>
    <source>
        <strain evidence="3 4">GM-16</strain>
    </source>
</reference>
<feature type="chain" id="PRO_5019358519" description="Lipocalin-like domain-containing protein" evidence="2">
    <location>
        <begin position="20"/>
        <end position="177"/>
    </location>
</feature>
<comment type="caution">
    <text evidence="3">The sequence shown here is derived from an EMBL/GenBank/DDBJ whole genome shotgun (WGS) entry which is preliminary data.</text>
</comment>
<dbReference type="Proteomes" id="UP000283003">
    <property type="component" value="Unassembled WGS sequence"/>
</dbReference>
<evidence type="ECO:0000256" key="1">
    <source>
        <dbReference type="SAM" id="MobiDB-lite"/>
    </source>
</evidence>
<accession>A0A437GXM0</accession>
<dbReference type="OrthoDB" id="6057763at2"/>
<keyword evidence="4" id="KW-1185">Reference proteome</keyword>
<dbReference type="RefSeq" id="WP_127612644.1">
    <property type="nucleotide sequence ID" value="NZ_RXOL01000003.1"/>
</dbReference>
<gene>
    <name evidence="3" type="ORF">EKN06_09460</name>
</gene>
<evidence type="ECO:0000256" key="2">
    <source>
        <dbReference type="SAM" id="SignalP"/>
    </source>
</evidence>